<keyword evidence="1" id="KW-0812">Transmembrane</keyword>
<sequence>MKKKIPAHWLCAILTLCWFVFTVIVCFLDSVPHQNVLINLYVAHITAQDVYYILGFILLLWILYGFIRLWKISGRVARFLLVLLGWIPIMLISFLASFVLLMSHAGASYTELSSPDGQHTLVAQEHSFLLLGSASLYERTSVLTVKEIPDAVFLPDDGFAPFSANEYWVQWNQHKVAVAVNMNDNRKWDALTMDLSASDYDVHYYESRSSKHTSLNDFIERATK</sequence>
<gene>
    <name evidence="2" type="ORF">HMPREF9244_01476</name>
</gene>
<dbReference type="Proteomes" id="UP000016519">
    <property type="component" value="Unassembled WGS sequence"/>
</dbReference>
<name>U1SGS9_9BIFI</name>
<feature type="transmembrane region" description="Helical" evidence="1">
    <location>
        <begin position="50"/>
        <end position="67"/>
    </location>
</feature>
<comment type="caution">
    <text evidence="2">The sequence shown here is derived from an EMBL/GenBank/DDBJ whole genome shotgun (WGS) entry which is preliminary data.</text>
</comment>
<dbReference type="STRING" id="419015.HMPREF3214_00897"/>
<evidence type="ECO:0000313" key="3">
    <source>
        <dbReference type="Proteomes" id="UP000016519"/>
    </source>
</evidence>
<keyword evidence="1" id="KW-1133">Transmembrane helix</keyword>
<proteinExistence type="predicted"/>
<dbReference type="EMBL" id="AWSI01000040">
    <property type="protein sequence ID" value="ERH29847.1"/>
    <property type="molecule type" value="Genomic_DNA"/>
</dbReference>
<protein>
    <submittedName>
        <fullName evidence="2">Uncharacterized protein</fullName>
    </submittedName>
</protein>
<dbReference type="PATRIC" id="fig|1321816.3.peg.1298"/>
<feature type="transmembrane region" description="Helical" evidence="1">
    <location>
        <begin position="79"/>
        <end position="102"/>
    </location>
</feature>
<dbReference type="RefSeq" id="WP_021618591.1">
    <property type="nucleotide sequence ID" value="NZ_KE952646.1"/>
</dbReference>
<feature type="transmembrane region" description="Helical" evidence="1">
    <location>
        <begin position="7"/>
        <end position="30"/>
    </location>
</feature>
<evidence type="ECO:0000256" key="1">
    <source>
        <dbReference type="SAM" id="Phobius"/>
    </source>
</evidence>
<keyword evidence="1" id="KW-0472">Membrane</keyword>
<dbReference type="AlphaFoldDB" id="U1SGS9"/>
<reference evidence="2 3" key="1">
    <citation type="submission" date="2013-08" db="EMBL/GenBank/DDBJ databases">
        <authorList>
            <person name="Weinstock G."/>
            <person name="Sodergren E."/>
            <person name="Wylie T."/>
            <person name="Fulton L."/>
            <person name="Fulton R."/>
            <person name="Fronick C."/>
            <person name="O'Laughlin M."/>
            <person name="Godfrey J."/>
            <person name="Miner T."/>
            <person name="Herter B."/>
            <person name="Appelbaum E."/>
            <person name="Cordes M."/>
            <person name="Lek S."/>
            <person name="Wollam A."/>
            <person name="Pepin K.H."/>
            <person name="Palsikar V.B."/>
            <person name="Mitreva M."/>
            <person name="Wilson R.K."/>
        </authorList>
    </citation>
    <scope>NUCLEOTIDE SEQUENCE [LARGE SCALE GENOMIC DNA]</scope>
    <source>
        <strain evidence="2 3">F0580</strain>
    </source>
</reference>
<evidence type="ECO:0000313" key="2">
    <source>
        <dbReference type="EMBL" id="ERH29847.1"/>
    </source>
</evidence>
<keyword evidence="3" id="KW-1185">Reference proteome</keyword>
<accession>U1SGS9</accession>
<dbReference type="HOGENOM" id="CLU_1232911_0_0_11"/>
<organism evidence="2 3">
    <name type="scientific">Alloscardovia omnicolens F0580</name>
    <dbReference type="NCBI Taxonomy" id="1321816"/>
    <lineage>
        <taxon>Bacteria</taxon>
        <taxon>Bacillati</taxon>
        <taxon>Actinomycetota</taxon>
        <taxon>Actinomycetes</taxon>
        <taxon>Bifidobacteriales</taxon>
        <taxon>Bifidobacteriaceae</taxon>
        <taxon>Alloscardovia</taxon>
    </lineage>
</organism>